<dbReference type="OrthoDB" id="653598at2"/>
<proteinExistence type="inferred from homology"/>
<dbReference type="PROSITE" id="PS51257">
    <property type="entry name" value="PROKAR_LIPOPROTEIN"/>
    <property type="match status" value="1"/>
</dbReference>
<dbReference type="InterPro" id="IPR033985">
    <property type="entry name" value="SusD-like_N"/>
</dbReference>
<dbReference type="Proteomes" id="UP000266118">
    <property type="component" value="Chromosome"/>
</dbReference>
<evidence type="ECO:0000313" key="9">
    <source>
        <dbReference type="Proteomes" id="UP000266118"/>
    </source>
</evidence>
<dbReference type="SUPFAM" id="SSF48452">
    <property type="entry name" value="TPR-like"/>
    <property type="match status" value="1"/>
</dbReference>
<keyword evidence="4" id="KW-0472">Membrane</keyword>
<evidence type="ECO:0000259" key="6">
    <source>
        <dbReference type="Pfam" id="PF07980"/>
    </source>
</evidence>
<feature type="domain" description="SusD-like N-terminal" evidence="7">
    <location>
        <begin position="25"/>
        <end position="228"/>
    </location>
</feature>
<accession>A0A386HP28</accession>
<dbReference type="RefSeq" id="WP_119986477.1">
    <property type="nucleotide sequence ID" value="NZ_CP032489.1"/>
</dbReference>
<evidence type="ECO:0000256" key="3">
    <source>
        <dbReference type="ARBA" id="ARBA00022729"/>
    </source>
</evidence>
<sequence length="458" mass="51757">MKYKHIHILLPSICMLFLLLSGCKKFLDAKQNAAAVVPSTLSDLQAMMDNGAQISYISPSLPEASCDDYYLTTDMYNSFVENAQDFYTWRNYTPPPNSANDWGDTYHAVYYANLTLDLIKDIPRNGQNATQWDNIKGSALFFRSYHFLNLLWEFSKAYDSTTANKDWGIALRMTSDFNIPSTRATNEQSYRQVIDDAKSSISLLPDYPLVAASPSKGAAYGLLARCYLSMRDYKDALLYSDSCLQLKSNLIDFNGDADIIGSLANEGPFKQYNKETIFYCEMNAEFDIFTYTGYVDSTITGSYATNDLRKTAYLLDEGNNHYYFKGSYAGSPYVNFTGIATDEMYLTRAECYIRTGQVKKGLDDLNTLLSKRYRTGTFIPLTGMAQQTALTTVLLERRKELLFRGSRWMDIKRLNKSGADIVLKRIVGHQSFTLQPNAAFFALPLPVDIVQITGMPQN</sequence>
<protein>
    <submittedName>
        <fullName evidence="8">RagB/SusD family nutrient uptake outer membrane protein</fullName>
    </submittedName>
</protein>
<evidence type="ECO:0000313" key="8">
    <source>
        <dbReference type="EMBL" id="AYD47399.1"/>
    </source>
</evidence>
<keyword evidence="9" id="KW-1185">Reference proteome</keyword>
<organism evidence="8 9">
    <name type="scientific">Arachidicoccus soli</name>
    <dbReference type="NCBI Taxonomy" id="2341117"/>
    <lineage>
        <taxon>Bacteria</taxon>
        <taxon>Pseudomonadati</taxon>
        <taxon>Bacteroidota</taxon>
        <taxon>Chitinophagia</taxon>
        <taxon>Chitinophagales</taxon>
        <taxon>Chitinophagaceae</taxon>
        <taxon>Arachidicoccus</taxon>
    </lineage>
</organism>
<evidence type="ECO:0000256" key="1">
    <source>
        <dbReference type="ARBA" id="ARBA00004442"/>
    </source>
</evidence>
<reference evidence="8 9" key="1">
    <citation type="submission" date="2018-09" db="EMBL/GenBank/DDBJ databases">
        <title>Arachidicoccus sp. nov., a bacterium isolated from soil.</title>
        <authorList>
            <person name="Weon H.-Y."/>
            <person name="Kwon S.-W."/>
            <person name="Lee S.A."/>
        </authorList>
    </citation>
    <scope>NUCLEOTIDE SEQUENCE [LARGE SCALE GENOMIC DNA]</scope>
    <source>
        <strain evidence="8 9">KIS59-12</strain>
    </source>
</reference>
<name>A0A386HP28_9BACT</name>
<feature type="domain" description="RagB/SusD" evidence="6">
    <location>
        <begin position="322"/>
        <end position="415"/>
    </location>
</feature>
<keyword evidence="3" id="KW-0732">Signal</keyword>
<dbReference type="Pfam" id="PF07980">
    <property type="entry name" value="SusD_RagB"/>
    <property type="match status" value="1"/>
</dbReference>
<dbReference type="AlphaFoldDB" id="A0A386HP28"/>
<dbReference type="Gene3D" id="1.25.40.390">
    <property type="match status" value="1"/>
</dbReference>
<dbReference type="GO" id="GO:0009279">
    <property type="term" value="C:cell outer membrane"/>
    <property type="evidence" value="ECO:0007669"/>
    <property type="project" value="UniProtKB-SubCell"/>
</dbReference>
<evidence type="ECO:0000259" key="7">
    <source>
        <dbReference type="Pfam" id="PF14322"/>
    </source>
</evidence>
<dbReference type="Gene3D" id="2.20.20.130">
    <property type="match status" value="1"/>
</dbReference>
<dbReference type="Pfam" id="PF14322">
    <property type="entry name" value="SusD-like_3"/>
    <property type="match status" value="1"/>
</dbReference>
<evidence type="ECO:0000256" key="4">
    <source>
        <dbReference type="ARBA" id="ARBA00023136"/>
    </source>
</evidence>
<comment type="similarity">
    <text evidence="2">Belongs to the SusD family.</text>
</comment>
<evidence type="ECO:0000256" key="5">
    <source>
        <dbReference type="ARBA" id="ARBA00023237"/>
    </source>
</evidence>
<gene>
    <name evidence="8" type="ORF">D6B99_07120</name>
</gene>
<dbReference type="Gene3D" id="1.25.40.900">
    <property type="match status" value="1"/>
</dbReference>
<keyword evidence="5" id="KW-0998">Cell outer membrane</keyword>
<dbReference type="InterPro" id="IPR011990">
    <property type="entry name" value="TPR-like_helical_dom_sf"/>
</dbReference>
<evidence type="ECO:0000256" key="2">
    <source>
        <dbReference type="ARBA" id="ARBA00006275"/>
    </source>
</evidence>
<comment type="subcellular location">
    <subcellularLocation>
        <location evidence="1">Cell outer membrane</location>
    </subcellularLocation>
</comment>
<dbReference type="EMBL" id="CP032489">
    <property type="protein sequence ID" value="AYD47399.1"/>
    <property type="molecule type" value="Genomic_DNA"/>
</dbReference>
<dbReference type="KEGG" id="ark:D6B99_07120"/>
<dbReference type="InterPro" id="IPR012944">
    <property type="entry name" value="SusD_RagB_dom"/>
</dbReference>